<accession>A0A126V0M7</accession>
<protein>
    <recommendedName>
        <fullName evidence="2">Amidohydrolase-related domain-containing protein</fullName>
    </recommendedName>
</protein>
<organism evidence="3 4">
    <name type="scientific">Falsihalocynthiibacter arcticus</name>
    <dbReference type="NCBI Taxonomy" id="1579316"/>
    <lineage>
        <taxon>Bacteria</taxon>
        <taxon>Pseudomonadati</taxon>
        <taxon>Pseudomonadota</taxon>
        <taxon>Alphaproteobacteria</taxon>
        <taxon>Rhodobacterales</taxon>
        <taxon>Roseobacteraceae</taxon>
        <taxon>Falsihalocynthiibacter</taxon>
    </lineage>
</organism>
<dbReference type="Gene3D" id="3.20.20.140">
    <property type="entry name" value="Metal-dependent hydrolases"/>
    <property type="match status" value="1"/>
</dbReference>
<dbReference type="Proteomes" id="UP000070371">
    <property type="component" value="Chromosome"/>
</dbReference>
<gene>
    <name evidence="3" type="ORF">RC74_11725</name>
</gene>
<dbReference type="InterPro" id="IPR052350">
    <property type="entry name" value="Metallo-dep_Lactonases"/>
</dbReference>
<dbReference type="GO" id="GO:0016787">
    <property type="term" value="F:hydrolase activity"/>
    <property type="evidence" value="ECO:0007669"/>
    <property type="project" value="InterPro"/>
</dbReference>
<evidence type="ECO:0000313" key="4">
    <source>
        <dbReference type="Proteomes" id="UP000070371"/>
    </source>
</evidence>
<dbReference type="STRING" id="1579316.RC74_11725"/>
<reference evidence="3 4" key="1">
    <citation type="submission" date="2016-02" db="EMBL/GenBank/DDBJ databases">
        <title>Complete genome sequence of Halocynthiibacter arcticus PAMC 20958t from arctic marine sediment.</title>
        <authorList>
            <person name="Lee Y.M."/>
            <person name="Baek K."/>
            <person name="Lee H.K."/>
            <person name="Shin S.C."/>
        </authorList>
    </citation>
    <scope>NUCLEOTIDE SEQUENCE [LARGE SCALE GENOMIC DNA]</scope>
    <source>
        <strain evidence="3">PAMC 20958</strain>
    </source>
</reference>
<dbReference type="Pfam" id="PF04909">
    <property type="entry name" value="Amidohydro_2"/>
    <property type="match status" value="1"/>
</dbReference>
<dbReference type="InterPro" id="IPR006680">
    <property type="entry name" value="Amidohydro-rel"/>
</dbReference>
<evidence type="ECO:0000259" key="2">
    <source>
        <dbReference type="Pfam" id="PF04909"/>
    </source>
</evidence>
<name>A0A126V0M7_9RHOB</name>
<proteinExistence type="inferred from homology"/>
<dbReference type="OrthoDB" id="9787654at2"/>
<evidence type="ECO:0000256" key="1">
    <source>
        <dbReference type="ARBA" id="ARBA00038310"/>
    </source>
</evidence>
<dbReference type="PANTHER" id="PTHR43569">
    <property type="entry name" value="AMIDOHYDROLASE"/>
    <property type="match status" value="1"/>
</dbReference>
<dbReference type="PANTHER" id="PTHR43569:SF2">
    <property type="entry name" value="AMIDOHYDROLASE-RELATED DOMAIN-CONTAINING PROTEIN"/>
    <property type="match status" value="1"/>
</dbReference>
<keyword evidence="4" id="KW-1185">Reference proteome</keyword>
<evidence type="ECO:0000313" key="3">
    <source>
        <dbReference type="EMBL" id="AML51844.1"/>
    </source>
</evidence>
<dbReference type="InterPro" id="IPR032466">
    <property type="entry name" value="Metal_Hydrolase"/>
</dbReference>
<comment type="similarity">
    <text evidence="1">Belongs to the metallo-dependent hydrolases superfamily.</text>
</comment>
<feature type="domain" description="Amidohydrolase-related" evidence="2">
    <location>
        <begin position="4"/>
        <end position="279"/>
    </location>
</feature>
<dbReference type="AlphaFoldDB" id="A0A126V0M7"/>
<sequence length="282" mass="31686">MLAIDSHHHIWNPSVGDFSWMTKAHDPINREFTAGDLEPLLEEARVSNTVLVQTWSSLEETEAFLTLAGTCEFIAGVVGWVDLTGDVSMQLARLNAHPEVSLLKGIRHQVHDEDDANWLMRPDVQHGLHALSKSGLVYDLLIRAREIPAAVSCVKALPDMKFIVDHIAKPRICDGWDAEWDAQITQLATQKTNVWIKLSGLVTESNWQAWRPQDIEPYVQRVLTLFGTKRVMVGSDWPVCTLASTYGNTMELVRDCISNFSVDEQEDILRNNAIRAYGLDVA</sequence>
<dbReference type="SUPFAM" id="SSF51556">
    <property type="entry name" value="Metallo-dependent hydrolases"/>
    <property type="match status" value="1"/>
</dbReference>
<dbReference type="KEGG" id="hat:RC74_11725"/>
<dbReference type="EMBL" id="CP014327">
    <property type="protein sequence ID" value="AML51844.1"/>
    <property type="molecule type" value="Genomic_DNA"/>
</dbReference>